<sequence length="102" mass="11350">MPESISRDPLVWIDCEMTGLDYDNDTILSFACFVTDYDLNLLEPNGYEAIIRHSKAELDAMGEWCRQHHGKSGLTAACLASSTTAEMAAEGLLEYVKKYAPE</sequence>
<dbReference type="PANTHER" id="PTHR11046">
    <property type="entry name" value="OLIGORIBONUCLEASE, MITOCHONDRIAL"/>
    <property type="match status" value="1"/>
</dbReference>
<dbReference type="PANTHER" id="PTHR11046:SF0">
    <property type="entry name" value="OLIGORIBONUCLEASE, MITOCHONDRIAL"/>
    <property type="match status" value="1"/>
</dbReference>
<organism evidence="6 7">
    <name type="scientific">Cryomyces antarcticus</name>
    <dbReference type="NCBI Taxonomy" id="329879"/>
    <lineage>
        <taxon>Eukaryota</taxon>
        <taxon>Fungi</taxon>
        <taxon>Dikarya</taxon>
        <taxon>Ascomycota</taxon>
        <taxon>Pezizomycotina</taxon>
        <taxon>Dothideomycetes</taxon>
        <taxon>Dothideomycetes incertae sedis</taxon>
        <taxon>Cryomyces</taxon>
    </lineage>
</organism>
<accession>A0ABR0LN70</accession>
<dbReference type="InterPro" id="IPR022894">
    <property type="entry name" value="Oligoribonuclease"/>
</dbReference>
<comment type="similarity">
    <text evidence="1">Belongs to the oligoribonuclease family.</text>
</comment>
<reference evidence="6 7" key="1">
    <citation type="submission" date="2023-08" db="EMBL/GenBank/DDBJ databases">
        <title>Black Yeasts Isolated from many extreme environments.</title>
        <authorList>
            <person name="Coleine C."/>
            <person name="Stajich J.E."/>
            <person name="Selbmann L."/>
        </authorList>
    </citation>
    <scope>NUCLEOTIDE SEQUENCE [LARGE SCALE GENOMIC DNA]</scope>
    <source>
        <strain evidence="6 7">CCFEE 536</strain>
    </source>
</reference>
<evidence type="ECO:0000256" key="4">
    <source>
        <dbReference type="ARBA" id="ARBA00022839"/>
    </source>
</evidence>
<dbReference type="InterPro" id="IPR012337">
    <property type="entry name" value="RNaseH-like_sf"/>
</dbReference>
<protein>
    <submittedName>
        <fullName evidence="6">Phosphatidylinositol 3,4,5-trisphosphate-dependent Rac exchanger 2 protein</fullName>
    </submittedName>
</protein>
<keyword evidence="7" id="KW-1185">Reference proteome</keyword>
<keyword evidence="3" id="KW-0378">Hydrolase</keyword>
<evidence type="ECO:0000313" key="7">
    <source>
        <dbReference type="Proteomes" id="UP001357485"/>
    </source>
</evidence>
<proteinExistence type="inferred from homology"/>
<dbReference type="EMBL" id="JAVRRA010017864">
    <property type="protein sequence ID" value="KAK5194764.1"/>
    <property type="molecule type" value="Genomic_DNA"/>
</dbReference>
<feature type="non-terminal residue" evidence="6">
    <location>
        <position position="102"/>
    </location>
</feature>
<gene>
    <name evidence="6" type="primary">rex2</name>
    <name evidence="6" type="ORF">LTR16_007091</name>
</gene>
<dbReference type="Pfam" id="PF00929">
    <property type="entry name" value="RNase_T"/>
    <property type="match status" value="1"/>
</dbReference>
<dbReference type="InterPro" id="IPR013520">
    <property type="entry name" value="Ribonucl_H"/>
</dbReference>
<comment type="caution">
    <text evidence="6">The sequence shown here is derived from an EMBL/GenBank/DDBJ whole genome shotgun (WGS) entry which is preliminary data.</text>
</comment>
<evidence type="ECO:0000313" key="6">
    <source>
        <dbReference type="EMBL" id="KAK5194764.1"/>
    </source>
</evidence>
<evidence type="ECO:0000256" key="2">
    <source>
        <dbReference type="ARBA" id="ARBA00022722"/>
    </source>
</evidence>
<keyword evidence="4" id="KW-0269">Exonuclease</keyword>
<dbReference type="Gene3D" id="3.30.420.10">
    <property type="entry name" value="Ribonuclease H-like superfamily/Ribonuclease H"/>
    <property type="match status" value="1"/>
</dbReference>
<keyword evidence="2" id="KW-0540">Nuclease</keyword>
<dbReference type="InterPro" id="IPR036397">
    <property type="entry name" value="RNaseH_sf"/>
</dbReference>
<dbReference type="SUPFAM" id="SSF53098">
    <property type="entry name" value="Ribonuclease H-like"/>
    <property type="match status" value="1"/>
</dbReference>
<name>A0ABR0LN70_9PEZI</name>
<evidence type="ECO:0000256" key="1">
    <source>
        <dbReference type="ARBA" id="ARBA00009921"/>
    </source>
</evidence>
<feature type="domain" description="Exonuclease" evidence="5">
    <location>
        <begin position="11"/>
        <end position="99"/>
    </location>
</feature>
<dbReference type="Proteomes" id="UP001357485">
    <property type="component" value="Unassembled WGS sequence"/>
</dbReference>
<evidence type="ECO:0000256" key="3">
    <source>
        <dbReference type="ARBA" id="ARBA00022801"/>
    </source>
</evidence>
<evidence type="ECO:0000259" key="5">
    <source>
        <dbReference type="Pfam" id="PF00929"/>
    </source>
</evidence>